<evidence type="ECO:0000256" key="3">
    <source>
        <dbReference type="ARBA" id="ARBA00022692"/>
    </source>
</evidence>
<feature type="transmembrane region" description="Helical" evidence="6">
    <location>
        <begin position="143"/>
        <end position="162"/>
    </location>
</feature>
<dbReference type="CDD" id="cd13961">
    <property type="entry name" value="PT_UbiA_DGGGPS"/>
    <property type="match status" value="1"/>
</dbReference>
<feature type="transmembrane region" description="Helical" evidence="6">
    <location>
        <begin position="113"/>
        <end position="131"/>
    </location>
</feature>
<dbReference type="InterPro" id="IPR000537">
    <property type="entry name" value="UbiA_prenyltransferase"/>
</dbReference>
<feature type="transmembrane region" description="Helical" evidence="6">
    <location>
        <begin position="285"/>
        <end position="304"/>
    </location>
</feature>
<feature type="transmembrane region" description="Helical" evidence="6">
    <location>
        <begin position="89"/>
        <end position="107"/>
    </location>
</feature>
<reference evidence="7 8" key="1">
    <citation type="submission" date="2016-10" db="EMBL/GenBank/DDBJ databases">
        <authorList>
            <person name="de Groot N.N."/>
        </authorList>
    </citation>
    <scope>NUCLEOTIDE SEQUENCE [LARGE SCALE GENOMIC DNA]</scope>
    <source>
        <strain evidence="7 8">DSM 17794</strain>
    </source>
</reference>
<dbReference type="STRING" id="287099.SAMN05660413_03227"/>
<keyword evidence="7" id="KW-0808">Transferase</keyword>
<evidence type="ECO:0000313" key="7">
    <source>
        <dbReference type="EMBL" id="SFN95618.1"/>
    </source>
</evidence>
<keyword evidence="3 6" id="KW-0812">Transmembrane</keyword>
<protein>
    <submittedName>
        <fullName evidence="7">4-hydroxybenzoate polyprenyltransferase</fullName>
    </submittedName>
</protein>
<dbReference type="Gene3D" id="1.10.357.140">
    <property type="entry name" value="UbiA prenyltransferase"/>
    <property type="match status" value="1"/>
</dbReference>
<feature type="transmembrane region" description="Helical" evidence="6">
    <location>
        <begin position="252"/>
        <end position="273"/>
    </location>
</feature>
<dbReference type="GO" id="GO:0016765">
    <property type="term" value="F:transferase activity, transferring alkyl or aryl (other than methyl) groups"/>
    <property type="evidence" value="ECO:0007669"/>
    <property type="project" value="InterPro"/>
</dbReference>
<feature type="transmembrane region" description="Helical" evidence="6">
    <location>
        <begin position="226"/>
        <end position="246"/>
    </location>
</feature>
<feature type="transmembrane region" description="Helical" evidence="6">
    <location>
        <begin position="12"/>
        <end position="30"/>
    </location>
</feature>
<dbReference type="PANTHER" id="PTHR42723:SF1">
    <property type="entry name" value="CHLOROPHYLL SYNTHASE, CHLOROPLASTIC"/>
    <property type="match status" value="1"/>
</dbReference>
<gene>
    <name evidence="7" type="ORF">SAMN05660413_03227</name>
</gene>
<evidence type="ECO:0000256" key="1">
    <source>
        <dbReference type="ARBA" id="ARBA00004141"/>
    </source>
</evidence>
<keyword evidence="4 6" id="KW-1133">Transmembrane helix</keyword>
<comment type="subcellular location">
    <subcellularLocation>
        <location evidence="1">Membrane</location>
        <topology evidence="1">Multi-pass membrane protein</topology>
    </subcellularLocation>
</comment>
<evidence type="ECO:0000256" key="6">
    <source>
        <dbReference type="SAM" id="Phobius"/>
    </source>
</evidence>
<feature type="transmembrane region" description="Helical" evidence="6">
    <location>
        <begin position="174"/>
        <end position="193"/>
    </location>
</feature>
<dbReference type="RefSeq" id="WP_093411493.1">
    <property type="nucleotide sequence ID" value="NZ_FOVL01000031.1"/>
</dbReference>
<evidence type="ECO:0000256" key="5">
    <source>
        <dbReference type="ARBA" id="ARBA00023136"/>
    </source>
</evidence>
<organism evidence="7 8">
    <name type="scientific">Salegentibacter flavus</name>
    <dbReference type="NCBI Taxonomy" id="287099"/>
    <lineage>
        <taxon>Bacteria</taxon>
        <taxon>Pseudomonadati</taxon>
        <taxon>Bacteroidota</taxon>
        <taxon>Flavobacteriia</taxon>
        <taxon>Flavobacteriales</taxon>
        <taxon>Flavobacteriaceae</taxon>
        <taxon>Salegentibacter</taxon>
    </lineage>
</organism>
<dbReference type="PANTHER" id="PTHR42723">
    <property type="entry name" value="CHLOROPHYLL SYNTHASE"/>
    <property type="match status" value="1"/>
</dbReference>
<keyword evidence="5 6" id="KW-0472">Membrane</keyword>
<dbReference type="EMBL" id="FOVL01000031">
    <property type="protein sequence ID" value="SFN95618.1"/>
    <property type="molecule type" value="Genomic_DNA"/>
</dbReference>
<dbReference type="OrthoDB" id="9811562at2"/>
<evidence type="ECO:0000256" key="2">
    <source>
        <dbReference type="ARBA" id="ARBA00022475"/>
    </source>
</evidence>
<feature type="transmembrane region" description="Helical" evidence="6">
    <location>
        <begin position="42"/>
        <end position="68"/>
    </location>
</feature>
<evidence type="ECO:0000256" key="4">
    <source>
        <dbReference type="ARBA" id="ARBA00022989"/>
    </source>
</evidence>
<accession>A0A1I5D8M5</accession>
<dbReference type="InterPro" id="IPR050475">
    <property type="entry name" value="Prenyltransferase_related"/>
</dbReference>
<keyword evidence="8" id="KW-1185">Reference proteome</keyword>
<dbReference type="GO" id="GO:0016020">
    <property type="term" value="C:membrane"/>
    <property type="evidence" value="ECO:0007669"/>
    <property type="project" value="UniProtKB-SubCell"/>
</dbReference>
<keyword evidence="2" id="KW-1003">Cell membrane</keyword>
<dbReference type="InterPro" id="IPR044878">
    <property type="entry name" value="UbiA_sf"/>
</dbReference>
<dbReference type="Pfam" id="PF01040">
    <property type="entry name" value="UbiA"/>
    <property type="match status" value="1"/>
</dbReference>
<dbReference type="Proteomes" id="UP000199153">
    <property type="component" value="Unassembled WGS sequence"/>
</dbReference>
<dbReference type="AlphaFoldDB" id="A0A1I5D8M5"/>
<name>A0A1I5D8M5_9FLAO</name>
<dbReference type="NCBIfam" id="NF009512">
    <property type="entry name" value="PRK12872.1-1"/>
    <property type="match status" value="1"/>
</dbReference>
<proteinExistence type="predicted"/>
<evidence type="ECO:0000313" key="8">
    <source>
        <dbReference type="Proteomes" id="UP000199153"/>
    </source>
</evidence>
<sequence>MTLLKFLKLIRFGNLIFVAVCLLLIRYAFFESTSAAVSLSDFGYALLIIANLSLAAAGYIINDIYDVTTDRINKPKKLYIGNGISEKTAFNWFIGFNVIGVGIGFFLANVIGFPAFSALFIFSSALLYIYSSYLKNVPMAGNIAVSFLVAGVAALPGIFDLLPAINAVNREEQAMYFFILLDYSFFGFFINLLREMVKDQEDQQGDYNSGGKTLPLILGTARTNKVIFAIVLIPIVAIVHYVYSYLFENTAAVLYVLFLILAPLLFFMVQIWTASEKKDFTRLSLILKIILFFGLISIGFHQILLG</sequence>